<feature type="compositionally biased region" description="Basic and acidic residues" evidence="1">
    <location>
        <begin position="176"/>
        <end position="186"/>
    </location>
</feature>
<reference evidence="2" key="1">
    <citation type="submission" date="2022-01" db="EMBL/GenBank/DDBJ databases">
        <authorList>
            <person name="Jo J.-H."/>
            <person name="Im W.-T."/>
        </authorList>
    </citation>
    <scope>NUCLEOTIDE SEQUENCE</scope>
    <source>
        <strain evidence="2">I2-34</strain>
    </source>
</reference>
<comment type="caution">
    <text evidence="2">The sequence shown here is derived from an EMBL/GenBank/DDBJ whole genome shotgun (WGS) entry which is preliminary data.</text>
</comment>
<sequence length="389" mass="41475">MEPAEDLFEGPAVGLPEPIPSRSALYVPETEASRPVRHVRGYAPFLAFCAAQGVSARELAADPVQLIAFLRASAPDILSELRLRDAAGVFTGNAIAALRPDARWQTSGDSPPTVDAWGGGFTPGILPARLGEAGDDAVQGFLAWLRDWEQGEEDLPALEPRPVPLPVDRPGYVRPDLPRTECRDEGGNLVPYGSRWGGGGPPEETYSVDSHPERFAGLHAVARALIDHLVRTYDAEAADATAGAAAELRGRIEVIEAVRVAPRATDAAPLTFVFTAYPGVLIQAGLLHDFPFPACGCDACDETAESAADQLERLVFAVAAGGYAERYPAGRRRWAEYALTAVDGSGAESGSGGPSPNLGPDRLRDAEVRLQEFGGRWQPWPLRPIGRTS</sequence>
<evidence type="ECO:0000313" key="2">
    <source>
        <dbReference type="EMBL" id="MCG2621687.1"/>
    </source>
</evidence>
<accession>A0ABS9L4S6</accession>
<proteinExistence type="predicted"/>
<organism evidence="2 3">
    <name type="scientific">Arthrobacter hankyongi</name>
    <dbReference type="NCBI Taxonomy" id="2904801"/>
    <lineage>
        <taxon>Bacteria</taxon>
        <taxon>Bacillati</taxon>
        <taxon>Actinomycetota</taxon>
        <taxon>Actinomycetes</taxon>
        <taxon>Micrococcales</taxon>
        <taxon>Micrococcaceae</taxon>
        <taxon>Arthrobacter</taxon>
    </lineage>
</organism>
<dbReference type="InterPro" id="IPR045773">
    <property type="entry name" value="DUF6226"/>
</dbReference>
<evidence type="ECO:0000313" key="3">
    <source>
        <dbReference type="Proteomes" id="UP001165368"/>
    </source>
</evidence>
<dbReference type="Pfam" id="PF19736">
    <property type="entry name" value="DUF6226"/>
    <property type="match status" value="1"/>
</dbReference>
<feature type="region of interest" description="Disordered" evidence="1">
    <location>
        <begin position="345"/>
        <end position="365"/>
    </location>
</feature>
<keyword evidence="3" id="KW-1185">Reference proteome</keyword>
<dbReference type="Proteomes" id="UP001165368">
    <property type="component" value="Unassembled WGS sequence"/>
</dbReference>
<evidence type="ECO:0000256" key="1">
    <source>
        <dbReference type="SAM" id="MobiDB-lite"/>
    </source>
</evidence>
<dbReference type="EMBL" id="JAKLTQ010000003">
    <property type="protein sequence ID" value="MCG2621687.1"/>
    <property type="molecule type" value="Genomic_DNA"/>
</dbReference>
<dbReference type="RefSeq" id="WP_237819139.1">
    <property type="nucleotide sequence ID" value="NZ_JAKLTQ010000003.1"/>
</dbReference>
<gene>
    <name evidence="2" type="ORF">LVY72_07125</name>
</gene>
<name>A0ABS9L4S6_9MICC</name>
<feature type="region of interest" description="Disordered" evidence="1">
    <location>
        <begin position="156"/>
        <end position="207"/>
    </location>
</feature>
<protein>
    <submittedName>
        <fullName evidence="2">DUF6226 family protein</fullName>
    </submittedName>
</protein>